<dbReference type="AlphaFoldDB" id="A0A5J9WTE5"/>
<accession>A0A5J9WTE5</accession>
<proteinExistence type="predicted"/>
<sequence>MREYGPGAPRYKPPRSSASPVRRAFFGDETSFDSLWIGAESVSCHYWVPGFGMMWDVLPLRNRLKVLRCQPAADLAGGPRRHVQALSVNNRWRGYLTNYGQPINLVFRLQDPKPVVYMKGNLQVTVKPKGRKRHWDYQNVGGGKASVLALQILGEGIRWKLEETKVLVAMEKMCAMQQCGEVKLVGVGCGCPPGGAVGVRQGTQDAEGRGQCRVDVVASARLPLSWKEKQQQ</sequence>
<comment type="caution">
    <text evidence="1">The sequence shown here is derived from an EMBL/GenBank/DDBJ whole genome shotgun (WGS) entry which is preliminary data.</text>
</comment>
<evidence type="ECO:0000313" key="2">
    <source>
        <dbReference type="Proteomes" id="UP000324897"/>
    </source>
</evidence>
<feature type="non-terminal residue" evidence="1">
    <location>
        <position position="1"/>
    </location>
</feature>
<dbReference type="Proteomes" id="UP000324897">
    <property type="component" value="Chromosome 6"/>
</dbReference>
<reference evidence="1 2" key="1">
    <citation type="journal article" date="2019" name="Sci. Rep.">
        <title>A high-quality genome of Eragrostis curvula grass provides insights into Poaceae evolution and supports new strategies to enhance forage quality.</title>
        <authorList>
            <person name="Carballo J."/>
            <person name="Santos B.A.C.M."/>
            <person name="Zappacosta D."/>
            <person name="Garbus I."/>
            <person name="Selva J.P."/>
            <person name="Gallo C.A."/>
            <person name="Diaz A."/>
            <person name="Albertini E."/>
            <person name="Caccamo M."/>
            <person name="Echenique V."/>
        </authorList>
    </citation>
    <scope>NUCLEOTIDE SEQUENCE [LARGE SCALE GENOMIC DNA]</scope>
    <source>
        <strain evidence="2">cv. Victoria</strain>
        <tissue evidence="1">Leaf</tissue>
    </source>
</reference>
<evidence type="ECO:0000313" key="1">
    <source>
        <dbReference type="EMBL" id="TVU51125.1"/>
    </source>
</evidence>
<gene>
    <name evidence="1" type="ORF">EJB05_02532</name>
</gene>
<protein>
    <submittedName>
        <fullName evidence="1">Uncharacterized protein</fullName>
    </submittedName>
</protein>
<organism evidence="1 2">
    <name type="scientific">Eragrostis curvula</name>
    <name type="common">weeping love grass</name>
    <dbReference type="NCBI Taxonomy" id="38414"/>
    <lineage>
        <taxon>Eukaryota</taxon>
        <taxon>Viridiplantae</taxon>
        <taxon>Streptophyta</taxon>
        <taxon>Embryophyta</taxon>
        <taxon>Tracheophyta</taxon>
        <taxon>Spermatophyta</taxon>
        <taxon>Magnoliopsida</taxon>
        <taxon>Liliopsida</taxon>
        <taxon>Poales</taxon>
        <taxon>Poaceae</taxon>
        <taxon>PACMAD clade</taxon>
        <taxon>Chloridoideae</taxon>
        <taxon>Eragrostideae</taxon>
        <taxon>Eragrostidinae</taxon>
        <taxon>Eragrostis</taxon>
    </lineage>
</organism>
<name>A0A5J9WTE5_9POAL</name>
<dbReference type="EMBL" id="RWGY01000002">
    <property type="protein sequence ID" value="TVU51125.1"/>
    <property type="molecule type" value="Genomic_DNA"/>
</dbReference>
<dbReference type="Gramene" id="TVU51125">
    <property type="protein sequence ID" value="TVU51125"/>
    <property type="gene ID" value="EJB05_02532"/>
</dbReference>
<keyword evidence="2" id="KW-1185">Reference proteome</keyword>